<gene>
    <name evidence="4" type="ORF">SAMN05660686_02480</name>
</gene>
<comment type="caution">
    <text evidence="4">The sequence shown here is derived from an EMBL/GenBank/DDBJ whole genome shotgun (WGS) entry which is preliminary data.</text>
</comment>
<accession>A0A8G2F3B6</accession>
<dbReference type="PANTHER" id="PTHR32083:SF48">
    <property type="entry name" value="TRANS-GOLGI NETWORK-LOCALIZED SYP41-INTERACTING PROTEIN 1"/>
    <property type="match status" value="1"/>
</dbReference>
<dbReference type="Proteomes" id="UP000198615">
    <property type="component" value="Unassembled WGS sequence"/>
</dbReference>
<dbReference type="GO" id="GO:0005856">
    <property type="term" value="C:cytoskeleton"/>
    <property type="evidence" value="ECO:0007669"/>
    <property type="project" value="TreeGrafter"/>
</dbReference>
<evidence type="ECO:0008006" key="6">
    <source>
        <dbReference type="Google" id="ProtNLM"/>
    </source>
</evidence>
<dbReference type="PANTHER" id="PTHR32083">
    <property type="entry name" value="CILIA AND FLAGELLA-ASSOCIATED PROTEIN 58-RELATED"/>
    <property type="match status" value="1"/>
</dbReference>
<keyword evidence="1 2" id="KW-0175">Coiled coil</keyword>
<feature type="coiled-coil region" evidence="2">
    <location>
        <begin position="158"/>
        <end position="192"/>
    </location>
</feature>
<feature type="coiled-coil region" evidence="2">
    <location>
        <begin position="394"/>
        <end position="428"/>
    </location>
</feature>
<protein>
    <recommendedName>
        <fullName evidence="6">Prophage tail length tape measure protein</fullName>
    </recommendedName>
</protein>
<feature type="compositionally biased region" description="Basic and acidic residues" evidence="3">
    <location>
        <begin position="608"/>
        <end position="620"/>
    </location>
</feature>
<name>A0A8G2F3B6_9PROT</name>
<evidence type="ECO:0000256" key="3">
    <source>
        <dbReference type="SAM" id="MobiDB-lite"/>
    </source>
</evidence>
<organism evidence="4 5">
    <name type="scientific">Thalassobaculum litoreum DSM 18839</name>
    <dbReference type="NCBI Taxonomy" id="1123362"/>
    <lineage>
        <taxon>Bacteria</taxon>
        <taxon>Pseudomonadati</taxon>
        <taxon>Pseudomonadota</taxon>
        <taxon>Alphaproteobacteria</taxon>
        <taxon>Rhodospirillales</taxon>
        <taxon>Thalassobaculaceae</taxon>
        <taxon>Thalassobaculum</taxon>
    </lineage>
</organism>
<reference evidence="4 5" key="1">
    <citation type="submission" date="2016-10" db="EMBL/GenBank/DDBJ databases">
        <authorList>
            <person name="Varghese N."/>
            <person name="Submissions S."/>
        </authorList>
    </citation>
    <scope>NUCLEOTIDE SEQUENCE [LARGE SCALE GENOMIC DNA]</scope>
    <source>
        <strain evidence="4 5">DSM 18839</strain>
    </source>
</reference>
<dbReference type="OrthoDB" id="7295660at2"/>
<feature type="coiled-coil region" evidence="2">
    <location>
        <begin position="680"/>
        <end position="725"/>
    </location>
</feature>
<evidence type="ECO:0000313" key="5">
    <source>
        <dbReference type="Proteomes" id="UP000198615"/>
    </source>
</evidence>
<dbReference type="EMBL" id="FNBW01000007">
    <property type="protein sequence ID" value="SDF83745.1"/>
    <property type="molecule type" value="Genomic_DNA"/>
</dbReference>
<evidence type="ECO:0000256" key="1">
    <source>
        <dbReference type="ARBA" id="ARBA00023054"/>
    </source>
</evidence>
<feature type="compositionally biased region" description="Low complexity" evidence="3">
    <location>
        <begin position="595"/>
        <end position="607"/>
    </location>
</feature>
<feature type="coiled-coil region" evidence="2">
    <location>
        <begin position="1495"/>
        <end position="1522"/>
    </location>
</feature>
<proteinExistence type="predicted"/>
<keyword evidence="5" id="KW-1185">Reference proteome</keyword>
<sequence>MTTPTVKLRFETENDDAALRRTDEMRAAMVSAARAANDMQQAYARAASGSSGMREASIAAEQTANATKNVTANARSAEAAVRRQEAAVASATNRIMAFGNTIKNSAAASADQQKAIERSAAELNRYSNAVRETSGRADEIRQKTTLFSRALIEQQGALQAAQREERARQAAMKEAERASDAAARAAAKANDEYLRSALANKSAAQSAAVFESAFKRQETAIATAERQVTAYSAAVQRSNLGQQEQARLIQAVQNQYTAYATTIQRTGASQLAASTATNQWRSSIQGLQVELQNLKLQEHAASMQRFHSMAASGGRAFGGYGLVLQQVGFQAADMAVQLQMGTSFIQTLTQQGSQLLGFFGPLGAVLGAVGAVAGATALYFMNSSDALADTAESAVGAEDALREYERTLASVQGRSQDFEASLRDANQELKSQQVLVLEAALQTADQKMAETAAEAERITGLVNGLRANVAASGGAVPTPIKNVLAEYERQQARLNEEYDAQAAVIDDLTARLGILRDTRANDNSETSTTIATLQEQVKFQQALATAYQAGAKAVREARVEQAIFEEQTKANVSATSDEGKEIARLVRQKMDLTEANDNSAKAASDAAAETKRQEQEAARLNERRTETIEELQDELRYQEDLRRAHDEGTDAINAVTDAREAELIVQQLKLRGTEIEAGLIRELVAQINAQERAIQQKIAKDRESEQAAEKSAKAQEKAAEEVEKAYEKTFSNIRDFSEEALGDSFYDMLRGETVDFAEFMETTLLRAIANVAAAAATQTIVMPIATSVVGGMPGLFGLPAAANQNSGGLGSLFGGQGGFNPLSALNFIGDSVTQGIGGIVSSIFPAQSAAAGASIFGAEAGIAAQGAMQAAGGAQLLSSVAGPAALAAMAAFTAYQMGLIGPGPTSGPVGIADFSPGLGRDLQFGPNAVNPLEFLTADNGGNAESMRPIAEAIAEIIANSADRFSATIDESLRFRVASYASPEDGNSKDRVAGFEVNAFIRGEAEKRIAEGLSQTDAIFEAFNFAIKEAFTFENADLQTVARNTVATTVEGLLSDLDFGETFRSMFAPVLDAAGPLETALDQMSDAFDEAKKRAEALGLTTDDLSRNFAAANDNMKEAFRASLGAEAAGVGGQFGQIMALATELDQLSKDAAIAGVSAETLATVIDGRLTAAVAGLTSGEIQSLINALSEVKGQVQGADLAMGGLIDARAAAEERQMYDALIYEQTMRVEALELEKDALDAVSSAASRFGRVLRQTAQGLLTDPEFSPLSALDRVNEARSQFESALALANDGTPFDTLSQDAIDRLPDLSRTLLEASRAYYASSEGYLRDFALVQKALNSTAASLETIEQQQLSQLTSIDTRLAAAVTALENLRIVAAGGTPNTGAAGGSSGSVGSSVAAPDSIGGGTINADQFISRQNAYLTNNPDVAAGIEAGWFASGYDHWLKAGQFEDGRQGFATGGSFTVGGAAGNDNLMMPRVRVTAGEVVNVSRQDNMAAMAEELRALRRDNAELFRQLTQVTATGSVRVIGALQEGNATQKRMASTAERNAAKPAAA</sequence>
<dbReference type="RefSeq" id="WP_093150696.1">
    <property type="nucleotide sequence ID" value="NZ_FNBW01000007.1"/>
</dbReference>
<feature type="region of interest" description="Disordered" evidence="3">
    <location>
        <begin position="1536"/>
        <end position="1555"/>
    </location>
</feature>
<evidence type="ECO:0000313" key="4">
    <source>
        <dbReference type="EMBL" id="SDF83745.1"/>
    </source>
</evidence>
<evidence type="ECO:0000256" key="2">
    <source>
        <dbReference type="SAM" id="Coils"/>
    </source>
</evidence>
<feature type="region of interest" description="Disordered" evidence="3">
    <location>
        <begin position="593"/>
        <end position="620"/>
    </location>
</feature>